<evidence type="ECO:0000256" key="2">
    <source>
        <dbReference type="SAM" id="SignalP"/>
    </source>
</evidence>
<comment type="caution">
    <text evidence="3">The sequence shown here is derived from an EMBL/GenBank/DDBJ whole genome shotgun (WGS) entry which is preliminary data.</text>
</comment>
<organism evidence="3 4">
    <name type="scientific">Brassica rapa subsp. trilocularis</name>
    <dbReference type="NCBI Taxonomy" id="1813537"/>
    <lineage>
        <taxon>Eukaryota</taxon>
        <taxon>Viridiplantae</taxon>
        <taxon>Streptophyta</taxon>
        <taxon>Embryophyta</taxon>
        <taxon>Tracheophyta</taxon>
        <taxon>Spermatophyta</taxon>
        <taxon>Magnoliopsida</taxon>
        <taxon>eudicotyledons</taxon>
        <taxon>Gunneridae</taxon>
        <taxon>Pentapetalae</taxon>
        <taxon>rosids</taxon>
        <taxon>malvids</taxon>
        <taxon>Brassicales</taxon>
        <taxon>Brassicaceae</taxon>
        <taxon>Brassiceae</taxon>
        <taxon>Brassica</taxon>
    </lineage>
</organism>
<keyword evidence="1 2" id="KW-0732">Signal</keyword>
<proteinExistence type="predicted"/>
<evidence type="ECO:0000256" key="1">
    <source>
        <dbReference type="ARBA" id="ARBA00022729"/>
    </source>
</evidence>
<keyword evidence="4" id="KW-1185">Reference proteome</keyword>
<evidence type="ECO:0000313" key="4">
    <source>
        <dbReference type="Proteomes" id="UP000823674"/>
    </source>
</evidence>
<dbReference type="Pfam" id="PF03767">
    <property type="entry name" value="Acid_phosphat_B"/>
    <property type="match status" value="1"/>
</dbReference>
<dbReference type="InterPro" id="IPR005519">
    <property type="entry name" value="Acid_phosphat_B-like"/>
</dbReference>
<feature type="signal peptide" evidence="2">
    <location>
        <begin position="1"/>
        <end position="26"/>
    </location>
</feature>
<evidence type="ECO:0000313" key="3">
    <source>
        <dbReference type="EMBL" id="KAG5404221.1"/>
    </source>
</evidence>
<dbReference type="PANTHER" id="PTHR31284">
    <property type="entry name" value="ACID PHOSPHATASE-LIKE PROTEIN"/>
    <property type="match status" value="1"/>
</dbReference>
<dbReference type="InterPro" id="IPR036412">
    <property type="entry name" value="HAD-like_sf"/>
</dbReference>
<dbReference type="PANTHER" id="PTHR31284:SF39">
    <property type="entry name" value="ACID PHOSPHATASE-LIKE PROTEIN"/>
    <property type="match status" value="1"/>
</dbReference>
<protein>
    <recommendedName>
        <fullName evidence="5">Acid phosphatase</fullName>
    </recommendedName>
</protein>
<sequence length="326" mass="36097">MACSRNSLVSFFILGLFTVLISPAISSRVLSSTKRPVNGESRSSVASYCESWRLAVETNNAGTWKVVPSKCVSSLETYYNGGQFDKDYNVVARYALAFAKTVKIGGDGKDAWVFDVDETLLSNLEYYKANGYGSEPYNSKKFHEWVVQGTAPGFDASLKLYTGLKNIGFTIILLTGRDEAERRITEKNLHDAGYFGWEHLLLRGHEDQGKAAVKYKSEQRSRMVKKGYILHGNTGDQWSDLQGFAVADRSFKILGSIISATISEQTSYIFTVMCRLFGFPLRDDTTAVASKMGVPCVEGQNGILLKDNSQGKELNGMRDMLLSSVL</sequence>
<accession>A0ABQ7MZW0</accession>
<evidence type="ECO:0008006" key="5">
    <source>
        <dbReference type="Google" id="ProtNLM"/>
    </source>
</evidence>
<dbReference type="SUPFAM" id="SSF56784">
    <property type="entry name" value="HAD-like"/>
    <property type="match status" value="1"/>
</dbReference>
<dbReference type="CDD" id="cd07535">
    <property type="entry name" value="HAD_VSP"/>
    <property type="match status" value="1"/>
</dbReference>
<name>A0ABQ7MZW0_BRACM</name>
<reference evidence="3 4" key="1">
    <citation type="submission" date="2021-03" db="EMBL/GenBank/DDBJ databases">
        <authorList>
            <person name="King G.J."/>
            <person name="Bancroft I."/>
            <person name="Baten A."/>
            <person name="Bloomfield J."/>
            <person name="Borpatragohain P."/>
            <person name="He Z."/>
            <person name="Irish N."/>
            <person name="Irwin J."/>
            <person name="Liu K."/>
            <person name="Mauleon R.P."/>
            <person name="Moore J."/>
            <person name="Morris R."/>
            <person name="Ostergaard L."/>
            <person name="Wang B."/>
            <person name="Wells R."/>
        </authorList>
    </citation>
    <scope>NUCLEOTIDE SEQUENCE [LARGE SCALE GENOMIC DNA]</scope>
    <source>
        <strain evidence="3">R-o-18</strain>
        <tissue evidence="3">Leaf</tissue>
    </source>
</reference>
<gene>
    <name evidence="3" type="primary">A03p019490.1_BraROA</name>
    <name evidence="3" type="ORF">IGI04_010340</name>
</gene>
<dbReference type="Gene3D" id="3.40.50.1000">
    <property type="entry name" value="HAD superfamily/HAD-like"/>
    <property type="match status" value="1"/>
</dbReference>
<dbReference type="Proteomes" id="UP000823674">
    <property type="component" value="Chromosome A03"/>
</dbReference>
<dbReference type="InterPro" id="IPR023214">
    <property type="entry name" value="HAD_sf"/>
</dbReference>
<feature type="chain" id="PRO_5045401654" description="Acid phosphatase" evidence="2">
    <location>
        <begin position="27"/>
        <end position="326"/>
    </location>
</feature>
<dbReference type="EMBL" id="JADBGQ010000003">
    <property type="protein sequence ID" value="KAG5404221.1"/>
    <property type="molecule type" value="Genomic_DNA"/>
</dbReference>